<protein>
    <submittedName>
        <fullName evidence="1">Putative sigma 32</fullName>
    </submittedName>
</protein>
<proteinExistence type="predicted"/>
<reference evidence="1 2" key="1">
    <citation type="journal article" date="2013" name="Front. Microbiol.">
        <title>Comparative genomic analyses of the cyanobacterium, Lyngbya aestuarii BL J, a powerful hydrogen producer.</title>
        <authorList>
            <person name="Kothari A."/>
            <person name="Vaughn M."/>
            <person name="Garcia-Pichel F."/>
        </authorList>
    </citation>
    <scope>NUCLEOTIDE SEQUENCE [LARGE SCALE GENOMIC DNA]</scope>
    <source>
        <strain evidence="1 2">BL J</strain>
    </source>
</reference>
<accession>U7QR80</accession>
<gene>
    <name evidence="1" type="ORF">M595_1200</name>
</gene>
<evidence type="ECO:0000313" key="2">
    <source>
        <dbReference type="Proteomes" id="UP000017127"/>
    </source>
</evidence>
<sequence>MKKKGVELGDSKANLKANPSKVRYLAIDYDKIDTQLLFKIIMINTSTSPPCLKQSSLELLQD</sequence>
<name>U7QR80_9CYAN</name>
<dbReference type="Proteomes" id="UP000017127">
    <property type="component" value="Unassembled WGS sequence"/>
</dbReference>
<dbReference type="EMBL" id="AUZM01000007">
    <property type="protein sequence ID" value="ERT08901.1"/>
    <property type="molecule type" value="Genomic_DNA"/>
</dbReference>
<keyword evidence="2" id="KW-1185">Reference proteome</keyword>
<evidence type="ECO:0000313" key="1">
    <source>
        <dbReference type="EMBL" id="ERT08901.1"/>
    </source>
</evidence>
<dbReference type="AlphaFoldDB" id="U7QR80"/>
<organism evidence="1 2">
    <name type="scientific">Lyngbya aestuarii BL J</name>
    <dbReference type="NCBI Taxonomy" id="1348334"/>
    <lineage>
        <taxon>Bacteria</taxon>
        <taxon>Bacillati</taxon>
        <taxon>Cyanobacteriota</taxon>
        <taxon>Cyanophyceae</taxon>
        <taxon>Oscillatoriophycideae</taxon>
        <taxon>Oscillatoriales</taxon>
        <taxon>Microcoleaceae</taxon>
        <taxon>Lyngbya</taxon>
    </lineage>
</organism>
<comment type="caution">
    <text evidence="1">The sequence shown here is derived from an EMBL/GenBank/DDBJ whole genome shotgun (WGS) entry which is preliminary data.</text>
</comment>